<feature type="compositionally biased region" description="Low complexity" evidence="1">
    <location>
        <begin position="119"/>
        <end position="129"/>
    </location>
</feature>
<dbReference type="EMBL" id="JAQQWM010000001">
    <property type="protein sequence ID" value="KAK8083288.1"/>
    <property type="molecule type" value="Genomic_DNA"/>
</dbReference>
<evidence type="ECO:0000313" key="3">
    <source>
        <dbReference type="Proteomes" id="UP001446871"/>
    </source>
</evidence>
<feature type="region of interest" description="Disordered" evidence="1">
    <location>
        <begin position="405"/>
        <end position="428"/>
    </location>
</feature>
<feature type="compositionally biased region" description="Low complexity" evidence="1">
    <location>
        <begin position="411"/>
        <end position="422"/>
    </location>
</feature>
<feature type="compositionally biased region" description="Basic residues" evidence="1">
    <location>
        <begin position="248"/>
        <end position="262"/>
    </location>
</feature>
<feature type="compositionally biased region" description="Polar residues" evidence="1">
    <location>
        <begin position="224"/>
        <end position="239"/>
    </location>
</feature>
<sequence length="599" mass="64847">MASDPTTPKAVYVSVSVEPCNSEETRKYWAERAARAKAGLANPSALVNRASGEFDQGLVNAILAGKGELIATTVDGVRQDNSMSTTDIDGTVVHHDVSGLHPSSSDNGKGTEPFPPLQSVSSGSVLRSSDPFVDKHTANTRASSEQSSHRRQETARYHVPMDNNVGPTQPPASTPTASSPDEDDIFVGGEPGPDVGYRYRADSRVSQPSTPTTTAPEDCHDNNNVHPGASRSSFSVCTVSRSCSRPTSRSRSRRPSAVHQKRSVSSLRSKFSSRKLSAASSDGQDQEERPIVVTNALHHILYDGPCGHCETNHCACQKPDSPGLPPVDAPSNSRARITTEGFCRHCVLNRCTCVVQDPRWGLHHATDTLRRTQQHQLLLQQSSTDQGGASSEQQPLRIISDTGTVRHYATGPDDSPNSNSSSGREDQVTTTATIANTNAAAPRAPTPAYRARFSLAHSGGNDQMNDSNNNVHSPAVDIEAQEQQGQPRRRFRLWRIRCHPRSHSRTRSDVRPAPHDERHDEAVLRMPSRHAGSCPHHHRGLVLYESQQPRGGDGAAKPYRTILATCKFVRVFSSGTWHTRDALRLEGAHPHGAAAGLGS</sequence>
<comment type="caution">
    <text evidence="2">The sequence shown here is derived from an EMBL/GenBank/DDBJ whole genome shotgun (WGS) entry which is preliminary data.</text>
</comment>
<feature type="compositionally biased region" description="Polar residues" evidence="1">
    <location>
        <begin position="204"/>
        <end position="215"/>
    </location>
</feature>
<organism evidence="2 3">
    <name type="scientific">Apiospora saccharicola</name>
    <dbReference type="NCBI Taxonomy" id="335842"/>
    <lineage>
        <taxon>Eukaryota</taxon>
        <taxon>Fungi</taxon>
        <taxon>Dikarya</taxon>
        <taxon>Ascomycota</taxon>
        <taxon>Pezizomycotina</taxon>
        <taxon>Sordariomycetes</taxon>
        <taxon>Xylariomycetidae</taxon>
        <taxon>Amphisphaeriales</taxon>
        <taxon>Apiosporaceae</taxon>
        <taxon>Apiospora</taxon>
    </lineage>
</organism>
<proteinExistence type="predicted"/>
<evidence type="ECO:0000313" key="2">
    <source>
        <dbReference type="EMBL" id="KAK8083288.1"/>
    </source>
</evidence>
<accession>A0ABR1WIJ7</accession>
<protein>
    <submittedName>
        <fullName evidence="2">Uncharacterized protein</fullName>
    </submittedName>
</protein>
<feature type="compositionally biased region" description="Basic and acidic residues" evidence="1">
    <location>
        <begin position="147"/>
        <end position="156"/>
    </location>
</feature>
<keyword evidence="3" id="KW-1185">Reference proteome</keyword>
<dbReference type="Proteomes" id="UP001446871">
    <property type="component" value="Unassembled WGS sequence"/>
</dbReference>
<evidence type="ECO:0000256" key="1">
    <source>
        <dbReference type="SAM" id="MobiDB-lite"/>
    </source>
</evidence>
<feature type="region of interest" description="Disordered" evidence="1">
    <location>
        <begin position="81"/>
        <end position="289"/>
    </location>
</feature>
<gene>
    <name evidence="2" type="ORF">PG996_002069</name>
</gene>
<reference evidence="2 3" key="1">
    <citation type="submission" date="2023-01" db="EMBL/GenBank/DDBJ databases">
        <title>Analysis of 21 Apiospora genomes using comparative genomics revels a genus with tremendous synthesis potential of carbohydrate active enzymes and secondary metabolites.</title>
        <authorList>
            <person name="Sorensen T."/>
        </authorList>
    </citation>
    <scope>NUCLEOTIDE SEQUENCE [LARGE SCALE GENOMIC DNA]</scope>
    <source>
        <strain evidence="2 3">CBS 83171</strain>
    </source>
</reference>
<name>A0ABR1WIJ7_9PEZI</name>
<feature type="compositionally biased region" description="Low complexity" evidence="1">
    <location>
        <begin position="263"/>
        <end position="281"/>
    </location>
</feature>